<comment type="caution">
    <text evidence="1">The sequence shown here is derived from an EMBL/GenBank/DDBJ whole genome shotgun (WGS) entry which is preliminary data.</text>
</comment>
<keyword evidence="2" id="KW-1185">Reference proteome</keyword>
<evidence type="ECO:0000313" key="2">
    <source>
        <dbReference type="Proteomes" id="UP000653305"/>
    </source>
</evidence>
<organism evidence="1 2">
    <name type="scientific">Phtheirospermum japonicum</name>
    <dbReference type="NCBI Taxonomy" id="374723"/>
    <lineage>
        <taxon>Eukaryota</taxon>
        <taxon>Viridiplantae</taxon>
        <taxon>Streptophyta</taxon>
        <taxon>Embryophyta</taxon>
        <taxon>Tracheophyta</taxon>
        <taxon>Spermatophyta</taxon>
        <taxon>Magnoliopsida</taxon>
        <taxon>eudicotyledons</taxon>
        <taxon>Gunneridae</taxon>
        <taxon>Pentapetalae</taxon>
        <taxon>asterids</taxon>
        <taxon>lamiids</taxon>
        <taxon>Lamiales</taxon>
        <taxon>Orobanchaceae</taxon>
        <taxon>Orobanchaceae incertae sedis</taxon>
        <taxon>Phtheirospermum</taxon>
    </lineage>
</organism>
<gene>
    <name evidence="1" type="ORF">PHJA_002613100</name>
</gene>
<dbReference type="OrthoDB" id="1937829at2759"/>
<sequence>MDDVYVGNSPLNLYTSTGNMNLRGKVFYEMPLRDVVSWTTMISGFKKLGVSMIY</sequence>
<evidence type="ECO:0000313" key="1">
    <source>
        <dbReference type="EMBL" id="GFQ04691.1"/>
    </source>
</evidence>
<dbReference type="Gene3D" id="1.25.40.10">
    <property type="entry name" value="Tetratricopeptide repeat domain"/>
    <property type="match status" value="1"/>
</dbReference>
<protein>
    <submittedName>
        <fullName evidence="1">Pentatricopeptide repeat-containing protein at4g38010</fullName>
    </submittedName>
</protein>
<reference evidence="1" key="1">
    <citation type="submission" date="2020-07" db="EMBL/GenBank/DDBJ databases">
        <title>Ethylene signaling mediates host invasion by parasitic plants.</title>
        <authorList>
            <person name="Yoshida S."/>
        </authorList>
    </citation>
    <scope>NUCLEOTIDE SEQUENCE</scope>
    <source>
        <strain evidence="1">Okayama</strain>
    </source>
</reference>
<dbReference type="AlphaFoldDB" id="A0A830CXP4"/>
<dbReference type="EMBL" id="BMAC01000968">
    <property type="protein sequence ID" value="GFQ04691.1"/>
    <property type="molecule type" value="Genomic_DNA"/>
</dbReference>
<dbReference type="InterPro" id="IPR011990">
    <property type="entry name" value="TPR-like_helical_dom_sf"/>
</dbReference>
<name>A0A830CXP4_9LAMI</name>
<dbReference type="Proteomes" id="UP000653305">
    <property type="component" value="Unassembled WGS sequence"/>
</dbReference>
<accession>A0A830CXP4</accession>
<proteinExistence type="predicted"/>